<keyword evidence="1" id="KW-1133">Transmembrane helix</keyword>
<dbReference type="Proteomes" id="UP000276133">
    <property type="component" value="Unassembled WGS sequence"/>
</dbReference>
<keyword evidence="1" id="KW-0472">Membrane</keyword>
<comment type="caution">
    <text evidence="2">The sequence shown here is derived from an EMBL/GenBank/DDBJ whole genome shotgun (WGS) entry which is preliminary data.</text>
</comment>
<proteinExistence type="predicted"/>
<reference evidence="2 3" key="1">
    <citation type="journal article" date="2018" name="Sci. Rep.">
        <title>Genomic signatures of local adaptation to the degree of environmental predictability in rotifers.</title>
        <authorList>
            <person name="Franch-Gras L."/>
            <person name="Hahn C."/>
            <person name="Garcia-Roger E.M."/>
            <person name="Carmona M.J."/>
            <person name="Serra M."/>
            <person name="Gomez A."/>
        </authorList>
    </citation>
    <scope>NUCLEOTIDE SEQUENCE [LARGE SCALE GENOMIC DNA]</scope>
    <source>
        <strain evidence="2">HYR1</strain>
    </source>
</reference>
<gene>
    <name evidence="2" type="ORF">BpHYR1_053826</name>
</gene>
<protein>
    <submittedName>
        <fullName evidence="2">Uncharacterized protein</fullName>
    </submittedName>
</protein>
<evidence type="ECO:0000256" key="1">
    <source>
        <dbReference type="SAM" id="Phobius"/>
    </source>
</evidence>
<accession>A0A3M7R5K1</accession>
<feature type="transmembrane region" description="Helical" evidence="1">
    <location>
        <begin position="7"/>
        <end position="31"/>
    </location>
</feature>
<evidence type="ECO:0000313" key="3">
    <source>
        <dbReference type="Proteomes" id="UP000276133"/>
    </source>
</evidence>
<dbReference type="AlphaFoldDB" id="A0A3M7R5K1"/>
<organism evidence="2 3">
    <name type="scientific">Brachionus plicatilis</name>
    <name type="common">Marine rotifer</name>
    <name type="synonym">Brachionus muelleri</name>
    <dbReference type="NCBI Taxonomy" id="10195"/>
    <lineage>
        <taxon>Eukaryota</taxon>
        <taxon>Metazoa</taxon>
        <taxon>Spiralia</taxon>
        <taxon>Gnathifera</taxon>
        <taxon>Rotifera</taxon>
        <taxon>Eurotatoria</taxon>
        <taxon>Monogononta</taxon>
        <taxon>Pseudotrocha</taxon>
        <taxon>Ploima</taxon>
        <taxon>Brachionidae</taxon>
        <taxon>Brachionus</taxon>
    </lineage>
</organism>
<name>A0A3M7R5K1_BRAPC</name>
<dbReference type="EMBL" id="REGN01004224">
    <property type="protein sequence ID" value="RNA18528.1"/>
    <property type="molecule type" value="Genomic_DNA"/>
</dbReference>
<sequence>MYWAKRSLSWCSVCFSWSRFCFIAATASVLLMLKSPLSSPLPFTERTPRSIVVRFIFTSPLLAIFLKNLKFKTNAYVRRENSMMSERERKRELPIEPFCGAYTDITL</sequence>
<keyword evidence="1" id="KW-0812">Transmembrane</keyword>
<evidence type="ECO:0000313" key="2">
    <source>
        <dbReference type="EMBL" id="RNA18528.1"/>
    </source>
</evidence>
<keyword evidence="3" id="KW-1185">Reference proteome</keyword>
<feature type="transmembrane region" description="Helical" evidence="1">
    <location>
        <begin position="51"/>
        <end position="69"/>
    </location>
</feature>